<feature type="compositionally biased region" description="Basic and acidic residues" evidence="14">
    <location>
        <begin position="404"/>
        <end position="414"/>
    </location>
</feature>
<dbReference type="SMART" id="SM00843">
    <property type="entry name" value="Ftsk_gamma"/>
    <property type="match status" value="1"/>
</dbReference>
<comment type="caution">
    <text evidence="17">The sequence shown here is derived from an EMBL/GenBank/DDBJ whole genome shotgun (WGS) entry which is preliminary data.</text>
</comment>
<evidence type="ECO:0000256" key="1">
    <source>
        <dbReference type="ARBA" id="ARBA00004651"/>
    </source>
</evidence>
<dbReference type="InterPro" id="IPR036390">
    <property type="entry name" value="WH_DNA-bd_sf"/>
</dbReference>
<proteinExistence type="inferred from homology"/>
<evidence type="ECO:0000256" key="2">
    <source>
        <dbReference type="ARBA" id="ARBA00006474"/>
    </source>
</evidence>
<dbReference type="InterPro" id="IPR036259">
    <property type="entry name" value="MFS_trans_sf"/>
</dbReference>
<sequence>MESFEISADSYDPSSLTSGGYGQRTPEPSAQRNNATQSETKIRQNPAAARQARPSATPAAPAKKPTADNVSTRRRWKLFAGITLIVFAAYMLIVCVSYFSAGADDQSIVQGRQFARISSTPEAVSNTGGPLGAFLADILLSQWLGIGSFILIFYVGALGISLVGLRRMKFWDLTYKCLLTSITLSILTGFVTYTMTSHNFWGGNHGHLVNEFLITNTGWWGAIGVNMLLVAAVALVFLRELQTAYEAYRNRVKKHRERIARERAAAEARRRQMEAMMTDDEVATADNNTSDKSSSDNKTESATPADRAAETMTEHQPAQHHHEVPTYTPDTEKRYEQAELTDIDTIADDNTTMATDAASASATAAANWHETVNTTPVADPSPVACPAETMPAASMTSAPVSSETADHDTNDNDNKAVAPVTASAAPASEDHNITPPTAPAAIQPDELPQPDVDLAEIPDVTEAEDETASAVNLVVNTPQAVAEARHISNEPYDPTAELSHFRFPSIDLLEKRAQRTDHVDLEEQEENKERLTQTLNTFGVKISQIEATVGPTITRYEIIPEAGTRTRSVKTLGEDLQLSLAALGIRIIAPVPGKGTIGIEVPNKDPQIVSIRSILSSEAFQSSKAELPIAMGSTITNDVYVTDLAKLPHLLVAGATGMGKSVGLNTIIASLLYKKHPAELKFVLIDPKRVELSLYRKLERHYLAALPGEDAIITDTSKVVTVLNSLCIEMGKRLDLLEKAGVRNIKEYNEKFIARRLNPNEHKFMPYIVLIIDEFADIILTAGKEVENPVSRLAAVARAAGIHLIIATQRPSVTVITGAIKTNIPGRIAFRVNQGVDSRTILDQVGANQLIGKGDMLFSCNGVIDRVQCAFIDTDEVKAICDSISDQIGYCEPYQLPEFVPPTAEGPARTGAQLGERDPMFKEAGMMVVETQSGSTTNLQRKLAIGFGRAGRIMDQLEAAGVVGPAQGGKPRPVLMDIMAFENYLQLNAIN</sequence>
<feature type="transmembrane region" description="Helical" evidence="15">
    <location>
        <begin position="177"/>
        <end position="198"/>
    </location>
</feature>
<comment type="similarity">
    <text evidence="2">Belongs to the FtsK/SpoIIIE/SftA family.</text>
</comment>
<evidence type="ECO:0000256" key="12">
    <source>
        <dbReference type="ARBA" id="ARBA00023306"/>
    </source>
</evidence>
<gene>
    <name evidence="17" type="ORF">C5O25_00720</name>
</gene>
<feature type="region of interest" description="Disordered" evidence="14">
    <location>
        <begin position="263"/>
        <end position="330"/>
    </location>
</feature>
<feature type="compositionally biased region" description="Low complexity" evidence="14">
    <location>
        <begin position="416"/>
        <end position="442"/>
    </location>
</feature>
<dbReference type="Pfam" id="PF13491">
    <property type="entry name" value="FtsK_4TM"/>
    <property type="match status" value="1"/>
</dbReference>
<feature type="domain" description="FtsK" evidence="16">
    <location>
        <begin position="636"/>
        <end position="839"/>
    </location>
</feature>
<dbReference type="GO" id="GO:0051301">
    <property type="term" value="P:cell division"/>
    <property type="evidence" value="ECO:0007669"/>
    <property type="project" value="UniProtKB-KW"/>
</dbReference>
<dbReference type="SUPFAM" id="SSF52540">
    <property type="entry name" value="P-loop containing nucleoside triphosphate hydrolases"/>
    <property type="match status" value="1"/>
</dbReference>
<keyword evidence="5 15" id="KW-0812">Transmembrane</keyword>
<dbReference type="Gene3D" id="1.10.10.10">
    <property type="entry name" value="Winged helix-like DNA-binding domain superfamily/Winged helix DNA-binding domain"/>
    <property type="match status" value="1"/>
</dbReference>
<reference evidence="18" key="1">
    <citation type="submission" date="2018-02" db="EMBL/GenBank/DDBJ databases">
        <authorList>
            <person name="Clavel T."/>
            <person name="Strowig T."/>
        </authorList>
    </citation>
    <scope>NUCLEOTIDE SEQUENCE [LARGE SCALE GENOMIC DNA]</scope>
    <source>
        <strain evidence="18">DSM 100764</strain>
    </source>
</reference>
<evidence type="ECO:0000256" key="8">
    <source>
        <dbReference type="ARBA" id="ARBA00022840"/>
    </source>
</evidence>
<evidence type="ECO:0000256" key="6">
    <source>
        <dbReference type="ARBA" id="ARBA00022741"/>
    </source>
</evidence>
<keyword evidence="4" id="KW-0132">Cell division</keyword>
<dbReference type="Pfam" id="PF01580">
    <property type="entry name" value="FtsK_SpoIIIE"/>
    <property type="match status" value="1"/>
</dbReference>
<evidence type="ECO:0000313" key="17">
    <source>
        <dbReference type="EMBL" id="PWB09761.1"/>
    </source>
</evidence>
<keyword evidence="9 15" id="KW-1133">Transmembrane helix</keyword>
<keyword evidence="3" id="KW-1003">Cell membrane</keyword>
<dbReference type="PANTHER" id="PTHR22683:SF41">
    <property type="entry name" value="DNA TRANSLOCASE FTSK"/>
    <property type="match status" value="1"/>
</dbReference>
<dbReference type="Gene3D" id="3.40.50.300">
    <property type="entry name" value="P-loop containing nucleotide triphosphate hydrolases"/>
    <property type="match status" value="1"/>
</dbReference>
<dbReference type="InterPro" id="IPR027417">
    <property type="entry name" value="P-loop_NTPase"/>
</dbReference>
<keyword evidence="18" id="KW-1185">Reference proteome</keyword>
<dbReference type="SUPFAM" id="SSF103473">
    <property type="entry name" value="MFS general substrate transporter"/>
    <property type="match status" value="1"/>
</dbReference>
<feature type="compositionally biased region" description="Polar residues" evidence="14">
    <location>
        <begin position="26"/>
        <end position="39"/>
    </location>
</feature>
<feature type="compositionally biased region" description="Low complexity" evidence="14">
    <location>
        <begin position="46"/>
        <end position="64"/>
    </location>
</feature>
<accession>A0A2V1IXD4</accession>
<keyword evidence="12" id="KW-0131">Cell cycle</keyword>
<dbReference type="AlphaFoldDB" id="A0A2V1IXD4"/>
<comment type="subcellular location">
    <subcellularLocation>
        <location evidence="1">Cell membrane</location>
        <topology evidence="1">Multi-pass membrane protein</topology>
    </subcellularLocation>
</comment>
<dbReference type="RefSeq" id="WP_107034813.1">
    <property type="nucleotide sequence ID" value="NZ_PUBV01000001.1"/>
</dbReference>
<feature type="binding site" evidence="13">
    <location>
        <begin position="654"/>
        <end position="661"/>
    </location>
    <ligand>
        <name>ATP</name>
        <dbReference type="ChEBI" id="CHEBI:30616"/>
    </ligand>
</feature>
<dbReference type="GO" id="GO:0005524">
    <property type="term" value="F:ATP binding"/>
    <property type="evidence" value="ECO:0007669"/>
    <property type="project" value="UniProtKB-UniRule"/>
</dbReference>
<dbReference type="Proteomes" id="UP000244925">
    <property type="component" value="Unassembled WGS sequence"/>
</dbReference>
<feature type="compositionally biased region" description="Basic and acidic residues" evidence="14">
    <location>
        <begin position="320"/>
        <end position="330"/>
    </location>
</feature>
<dbReference type="InterPro" id="IPR002543">
    <property type="entry name" value="FtsK_dom"/>
</dbReference>
<evidence type="ECO:0000256" key="7">
    <source>
        <dbReference type="ARBA" id="ARBA00022829"/>
    </source>
</evidence>
<dbReference type="InterPro" id="IPR041027">
    <property type="entry name" value="FtsK_alpha"/>
</dbReference>
<dbReference type="SUPFAM" id="SSF46785">
    <property type="entry name" value="Winged helix' DNA-binding domain"/>
    <property type="match status" value="1"/>
</dbReference>
<keyword evidence="11 15" id="KW-0472">Membrane</keyword>
<evidence type="ECO:0000256" key="10">
    <source>
        <dbReference type="ARBA" id="ARBA00023125"/>
    </source>
</evidence>
<feature type="compositionally biased region" description="Polar residues" evidence="14">
    <location>
        <begin position="394"/>
        <end position="403"/>
    </location>
</feature>
<name>A0A2V1IXD4_9BACT</name>
<feature type="transmembrane region" description="Helical" evidence="15">
    <location>
        <begin position="143"/>
        <end position="165"/>
    </location>
</feature>
<dbReference type="InterPro" id="IPR018541">
    <property type="entry name" value="Ftsk_gamma"/>
</dbReference>
<organism evidence="17 18">
    <name type="scientific">Paramuribaculum intestinale</name>
    <dbReference type="NCBI Taxonomy" id="2094151"/>
    <lineage>
        <taxon>Bacteria</taxon>
        <taxon>Pseudomonadati</taxon>
        <taxon>Bacteroidota</taxon>
        <taxon>Bacteroidia</taxon>
        <taxon>Bacteroidales</taxon>
        <taxon>Muribaculaceae</taxon>
        <taxon>Paramuribaculum</taxon>
    </lineage>
</organism>
<keyword evidence="6 13" id="KW-0547">Nucleotide-binding</keyword>
<dbReference type="Pfam" id="PF17854">
    <property type="entry name" value="FtsK_alpha"/>
    <property type="match status" value="1"/>
</dbReference>
<protein>
    <submittedName>
        <fullName evidence="17">DNA translocase FtsK</fullName>
    </submittedName>
</protein>
<evidence type="ECO:0000256" key="3">
    <source>
        <dbReference type="ARBA" id="ARBA00022475"/>
    </source>
</evidence>
<feature type="transmembrane region" description="Helical" evidence="15">
    <location>
        <begin position="78"/>
        <end position="99"/>
    </location>
</feature>
<feature type="region of interest" description="Disordered" evidence="14">
    <location>
        <begin position="393"/>
        <end position="446"/>
    </location>
</feature>
<evidence type="ECO:0000256" key="13">
    <source>
        <dbReference type="PROSITE-ProRule" id="PRU00289"/>
    </source>
</evidence>
<dbReference type="PANTHER" id="PTHR22683">
    <property type="entry name" value="SPORULATION PROTEIN RELATED"/>
    <property type="match status" value="1"/>
</dbReference>
<evidence type="ECO:0000256" key="15">
    <source>
        <dbReference type="SAM" id="Phobius"/>
    </source>
</evidence>
<evidence type="ECO:0000313" key="18">
    <source>
        <dbReference type="Proteomes" id="UP000244925"/>
    </source>
</evidence>
<feature type="region of interest" description="Disordered" evidence="14">
    <location>
        <begin position="1"/>
        <end position="68"/>
    </location>
</feature>
<dbReference type="Gene3D" id="3.30.980.40">
    <property type="match status" value="1"/>
</dbReference>
<dbReference type="InterPro" id="IPR025199">
    <property type="entry name" value="FtsK_4TM"/>
</dbReference>
<feature type="transmembrane region" description="Helical" evidence="15">
    <location>
        <begin position="218"/>
        <end position="238"/>
    </location>
</feature>
<dbReference type="GO" id="GO:0007059">
    <property type="term" value="P:chromosome segregation"/>
    <property type="evidence" value="ECO:0007669"/>
    <property type="project" value="UniProtKB-KW"/>
</dbReference>
<keyword evidence="10" id="KW-0238">DNA-binding</keyword>
<dbReference type="PROSITE" id="PS50901">
    <property type="entry name" value="FTSK"/>
    <property type="match status" value="1"/>
</dbReference>
<evidence type="ECO:0000256" key="4">
    <source>
        <dbReference type="ARBA" id="ARBA00022618"/>
    </source>
</evidence>
<dbReference type="EMBL" id="PUBV01000001">
    <property type="protein sequence ID" value="PWB09761.1"/>
    <property type="molecule type" value="Genomic_DNA"/>
</dbReference>
<dbReference type="Pfam" id="PF09397">
    <property type="entry name" value="FtsK_gamma"/>
    <property type="match status" value="1"/>
</dbReference>
<feature type="compositionally biased region" description="Basic and acidic residues" evidence="14">
    <location>
        <begin position="263"/>
        <end position="273"/>
    </location>
</feature>
<keyword evidence="7" id="KW-0159">Chromosome partition</keyword>
<evidence type="ECO:0000256" key="9">
    <source>
        <dbReference type="ARBA" id="ARBA00022989"/>
    </source>
</evidence>
<dbReference type="InterPro" id="IPR050206">
    <property type="entry name" value="FtsK/SpoIIIE/SftA"/>
</dbReference>
<keyword evidence="8 13" id="KW-0067">ATP-binding</keyword>
<dbReference type="GO" id="GO:0005886">
    <property type="term" value="C:plasma membrane"/>
    <property type="evidence" value="ECO:0007669"/>
    <property type="project" value="UniProtKB-SubCell"/>
</dbReference>
<evidence type="ECO:0000256" key="14">
    <source>
        <dbReference type="SAM" id="MobiDB-lite"/>
    </source>
</evidence>
<evidence type="ECO:0000259" key="16">
    <source>
        <dbReference type="PROSITE" id="PS50901"/>
    </source>
</evidence>
<evidence type="ECO:0000256" key="11">
    <source>
        <dbReference type="ARBA" id="ARBA00023136"/>
    </source>
</evidence>
<evidence type="ECO:0000256" key="5">
    <source>
        <dbReference type="ARBA" id="ARBA00022692"/>
    </source>
</evidence>
<dbReference type="GO" id="GO:0003677">
    <property type="term" value="F:DNA binding"/>
    <property type="evidence" value="ECO:0007669"/>
    <property type="project" value="UniProtKB-KW"/>
</dbReference>
<dbReference type="InterPro" id="IPR036388">
    <property type="entry name" value="WH-like_DNA-bd_sf"/>
</dbReference>